<dbReference type="AlphaFoldDB" id="A0A6C0E412"/>
<keyword evidence="1" id="KW-0472">Membrane</keyword>
<keyword evidence="1" id="KW-0812">Transmembrane</keyword>
<feature type="transmembrane region" description="Helical" evidence="1">
    <location>
        <begin position="228"/>
        <end position="246"/>
    </location>
</feature>
<evidence type="ECO:0000313" key="2">
    <source>
        <dbReference type="EMBL" id="QHT23917.1"/>
    </source>
</evidence>
<feature type="transmembrane region" description="Helical" evidence="1">
    <location>
        <begin position="267"/>
        <end position="288"/>
    </location>
</feature>
<dbReference type="Gene3D" id="2.60.120.200">
    <property type="match status" value="1"/>
</dbReference>
<feature type="transmembrane region" description="Helical" evidence="1">
    <location>
        <begin position="98"/>
        <end position="120"/>
    </location>
</feature>
<feature type="transmembrane region" description="Helical" evidence="1">
    <location>
        <begin position="436"/>
        <end position="459"/>
    </location>
</feature>
<proteinExistence type="predicted"/>
<feature type="transmembrane region" description="Helical" evidence="1">
    <location>
        <begin position="403"/>
        <end position="424"/>
    </location>
</feature>
<feature type="transmembrane region" description="Helical" evidence="1">
    <location>
        <begin position="300"/>
        <end position="322"/>
    </location>
</feature>
<dbReference type="InterPro" id="IPR013320">
    <property type="entry name" value="ConA-like_dom_sf"/>
</dbReference>
<evidence type="ECO:0000256" key="1">
    <source>
        <dbReference type="SAM" id="Phobius"/>
    </source>
</evidence>
<accession>A0A6C0E412</accession>
<name>A0A6C0E412_9ZZZZ</name>
<protein>
    <submittedName>
        <fullName evidence="2">Uncharacterized protein</fullName>
    </submittedName>
</protein>
<organism evidence="2">
    <name type="scientific">viral metagenome</name>
    <dbReference type="NCBI Taxonomy" id="1070528"/>
    <lineage>
        <taxon>unclassified sequences</taxon>
        <taxon>metagenomes</taxon>
        <taxon>organismal metagenomes</taxon>
    </lineage>
</organism>
<feature type="transmembrane region" description="Helical" evidence="1">
    <location>
        <begin position="374"/>
        <end position="391"/>
    </location>
</feature>
<dbReference type="EMBL" id="MN739735">
    <property type="protein sequence ID" value="QHT23917.1"/>
    <property type="molecule type" value="Genomic_DNA"/>
</dbReference>
<reference evidence="2" key="1">
    <citation type="journal article" date="2020" name="Nature">
        <title>Giant virus diversity and host interactions through global metagenomics.</title>
        <authorList>
            <person name="Schulz F."/>
            <person name="Roux S."/>
            <person name="Paez-Espino D."/>
            <person name="Jungbluth S."/>
            <person name="Walsh D.A."/>
            <person name="Denef V.J."/>
            <person name="McMahon K.D."/>
            <person name="Konstantinidis K.T."/>
            <person name="Eloe-Fadrosh E.A."/>
            <person name="Kyrpides N.C."/>
            <person name="Woyke T."/>
        </authorList>
    </citation>
    <scope>NUCLEOTIDE SEQUENCE</scope>
    <source>
        <strain evidence="2">GVMAG-M-3300023179-132</strain>
    </source>
</reference>
<feature type="transmembrane region" description="Helical" evidence="1">
    <location>
        <begin position="199"/>
        <end position="216"/>
    </location>
</feature>
<feature type="transmembrane region" description="Helical" evidence="1">
    <location>
        <begin position="160"/>
        <end position="178"/>
    </location>
</feature>
<feature type="transmembrane region" description="Helical" evidence="1">
    <location>
        <begin position="132"/>
        <end position="154"/>
    </location>
</feature>
<keyword evidence="1" id="KW-1133">Transmembrane helix</keyword>
<feature type="transmembrane region" description="Helical" evidence="1">
    <location>
        <begin position="67"/>
        <end position="86"/>
    </location>
</feature>
<feature type="transmembrane region" description="Helical" evidence="1">
    <location>
        <begin position="342"/>
        <end position="362"/>
    </location>
</feature>
<dbReference type="Pfam" id="PF13385">
    <property type="entry name" value="Laminin_G_3"/>
    <property type="match status" value="1"/>
</dbReference>
<dbReference type="SUPFAM" id="SSF49899">
    <property type="entry name" value="Concanavalin A-like lectins/glucanases"/>
    <property type="match status" value="1"/>
</dbReference>
<sequence>MSAADRGYSRSLAESKKQVEFASKQPPLTGDAAKYNSGAVKQANTQILKKVKDTLSLSGMVGTPKQLLLFVIVSTLSIIILILLFNKQALGGTTAAETTASILFVASFTFFIVFFCFSILPSLQDWRLLFSSMFYTSFVLLFTLALTLVFTIVPKQTLDSYAYIFAPITLILAIGVFYKGLANDYTLNLNNTIQEQIKTMIILSCFLVVMVISYSADPGNFLHNTYNSNAIITLTITFLTFMYLFVRLIISSTTKNFEFQNPNTGKWGVFFNVLYIIFLLTAIIGISVKSSTDGFMDDKPVSSSVISLLLVTTIIWGTNFFVSRSGNASGSENTLLRKFDDIFNNQLLIGIMMLLLAIWAIVSGVQKTNSTSTIIFMVMMAVVAFFIYKFYYTSLPFGNSQKAGFFTLIINIILYIPCLLFDFAKLMIDQYKKTSWTSLIVILVTSIIATAYLTLPLLFDHINLQGGNQLKNEPINTDTSHEISTYDKMNGINDNDYKYEYDQMDESGNKVKVTLPTKPGFKYQYGLSFWVYLNAEPPNTNISYARDTSLLNYGNKPNIRYNANTNTFSVLVVSEYQQTREEIVVYETNDFPLQRWNNVVINYLGGTMDIFLNGELVKSEISVVPYMSLDKLVVGEEDGIHGKVCNIVYFKQPLTTSKMYYLYNMVKDSSPPTTYGGIKILPSM</sequence>